<dbReference type="Pfam" id="PF03899">
    <property type="entry name" value="ATP-synt_I"/>
    <property type="match status" value="1"/>
</dbReference>
<reference evidence="7" key="1">
    <citation type="submission" date="2022-06" db="EMBL/GenBank/DDBJ databases">
        <title>Alkalicoccobacillus porphyridii sp. nov., isolated from a marine red alga, Porphyridium purpureum and reclassification of Shouchella plakortidis and Shouchella gibsonii as Alkalicoccobacillus plakortidis comb. nov. and Alkalicoccobacillus gibsonii comb. nov.</title>
        <authorList>
            <person name="Kim K.H."/>
            <person name="Lee J.K."/>
            <person name="Han D.M."/>
            <person name="Baek J.H."/>
            <person name="Jeon C.O."/>
        </authorList>
    </citation>
    <scope>NUCLEOTIDE SEQUENCE</scope>
    <source>
        <strain evidence="7">DSM 19153</strain>
    </source>
</reference>
<evidence type="ECO:0000256" key="2">
    <source>
        <dbReference type="ARBA" id="ARBA00022475"/>
    </source>
</evidence>
<protein>
    <submittedName>
        <fullName evidence="7">ATP synthase subunit I</fullName>
    </submittedName>
</protein>
<accession>A0ABT0XJ84</accession>
<sequence length="129" mass="14371">MTGELETNMKRYATILGVCAAICMAGFIISPFHILFLSIFAGLVAGLVNLLLNFVDAKIIGHVALKQNRTMSLLVGLNVIVRMVCPVVIIYIAIIFPQWLDVLFVLVGFSSVYAMLFIDSVRKFIFKER</sequence>
<keyword evidence="2" id="KW-1003">Cell membrane</keyword>
<comment type="caution">
    <text evidence="7">The sequence shown here is derived from an EMBL/GenBank/DDBJ whole genome shotgun (WGS) entry which is preliminary data.</text>
</comment>
<evidence type="ECO:0000256" key="4">
    <source>
        <dbReference type="ARBA" id="ARBA00022989"/>
    </source>
</evidence>
<comment type="subcellular location">
    <subcellularLocation>
        <location evidence="1">Cell membrane</location>
        <topology evidence="1">Multi-pass membrane protein</topology>
    </subcellularLocation>
</comment>
<organism evidence="7 8">
    <name type="scientific">Alkalicoccobacillus plakortidis</name>
    <dbReference type="NCBI Taxonomy" id="444060"/>
    <lineage>
        <taxon>Bacteria</taxon>
        <taxon>Bacillati</taxon>
        <taxon>Bacillota</taxon>
        <taxon>Bacilli</taxon>
        <taxon>Bacillales</taxon>
        <taxon>Bacillaceae</taxon>
        <taxon>Alkalicoccobacillus</taxon>
    </lineage>
</organism>
<keyword evidence="3 6" id="KW-0812">Transmembrane</keyword>
<dbReference type="Proteomes" id="UP001203665">
    <property type="component" value="Unassembled WGS sequence"/>
</dbReference>
<dbReference type="RefSeq" id="WP_251607429.1">
    <property type="nucleotide sequence ID" value="NZ_JAMQJY010000001.1"/>
</dbReference>
<dbReference type="EMBL" id="JAMQJY010000001">
    <property type="protein sequence ID" value="MCM2675962.1"/>
    <property type="molecule type" value="Genomic_DNA"/>
</dbReference>
<evidence type="ECO:0000256" key="5">
    <source>
        <dbReference type="ARBA" id="ARBA00023136"/>
    </source>
</evidence>
<name>A0ABT0XJ84_9BACI</name>
<evidence type="ECO:0000313" key="7">
    <source>
        <dbReference type="EMBL" id="MCM2675962.1"/>
    </source>
</evidence>
<keyword evidence="5 6" id="KW-0472">Membrane</keyword>
<feature type="transmembrane region" description="Helical" evidence="6">
    <location>
        <begin position="102"/>
        <end position="121"/>
    </location>
</feature>
<feature type="transmembrane region" description="Helical" evidence="6">
    <location>
        <begin position="35"/>
        <end position="52"/>
    </location>
</feature>
<feature type="transmembrane region" description="Helical" evidence="6">
    <location>
        <begin position="12"/>
        <end position="29"/>
    </location>
</feature>
<feature type="transmembrane region" description="Helical" evidence="6">
    <location>
        <begin position="73"/>
        <end position="96"/>
    </location>
</feature>
<keyword evidence="4 6" id="KW-1133">Transmembrane helix</keyword>
<dbReference type="InterPro" id="IPR005598">
    <property type="entry name" value="ATP_synth_I"/>
</dbReference>
<evidence type="ECO:0000313" key="8">
    <source>
        <dbReference type="Proteomes" id="UP001203665"/>
    </source>
</evidence>
<evidence type="ECO:0000256" key="6">
    <source>
        <dbReference type="SAM" id="Phobius"/>
    </source>
</evidence>
<evidence type="ECO:0000256" key="1">
    <source>
        <dbReference type="ARBA" id="ARBA00004651"/>
    </source>
</evidence>
<keyword evidence="8" id="KW-1185">Reference proteome</keyword>
<gene>
    <name evidence="7" type="ORF">NDM98_10960</name>
</gene>
<proteinExistence type="predicted"/>
<evidence type="ECO:0000256" key="3">
    <source>
        <dbReference type="ARBA" id="ARBA00022692"/>
    </source>
</evidence>